<reference evidence="2" key="1">
    <citation type="submission" date="2013-01" db="EMBL/GenBank/DDBJ databases">
        <title>Draft Genome Sequence of a Mulberry Tree, Morus notabilis C.K. Schneid.</title>
        <authorList>
            <person name="He N."/>
            <person name="Zhao S."/>
        </authorList>
    </citation>
    <scope>NUCLEOTIDE SEQUENCE</scope>
</reference>
<evidence type="ECO:0000313" key="2">
    <source>
        <dbReference type="Proteomes" id="UP000030645"/>
    </source>
</evidence>
<organism evidence="1 2">
    <name type="scientific">Morus notabilis</name>
    <dbReference type="NCBI Taxonomy" id="981085"/>
    <lineage>
        <taxon>Eukaryota</taxon>
        <taxon>Viridiplantae</taxon>
        <taxon>Streptophyta</taxon>
        <taxon>Embryophyta</taxon>
        <taxon>Tracheophyta</taxon>
        <taxon>Spermatophyta</taxon>
        <taxon>Magnoliopsida</taxon>
        <taxon>eudicotyledons</taxon>
        <taxon>Gunneridae</taxon>
        <taxon>Pentapetalae</taxon>
        <taxon>rosids</taxon>
        <taxon>fabids</taxon>
        <taxon>Rosales</taxon>
        <taxon>Moraceae</taxon>
        <taxon>Moreae</taxon>
        <taxon>Morus</taxon>
    </lineage>
</organism>
<accession>W9QCQ2</accession>
<evidence type="ECO:0000313" key="1">
    <source>
        <dbReference type="EMBL" id="EXB28443.1"/>
    </source>
</evidence>
<sequence length="114" mass="13077">MKSVLLLGSGHQAIQVNHRKQSTQSNSPNHQFMSFLALPISDNSPKLQLRAKTRSLGHPRRLLTYPNLPSQFGYKHGVEILEPSESQSTISFRLTKLMSVTTWTSKKWSTWRTW</sequence>
<dbReference type="Proteomes" id="UP000030645">
    <property type="component" value="Unassembled WGS sequence"/>
</dbReference>
<name>W9QCQ2_9ROSA</name>
<proteinExistence type="predicted"/>
<dbReference type="AlphaFoldDB" id="W9QCQ2"/>
<protein>
    <submittedName>
        <fullName evidence="1">Uncharacterized protein</fullName>
    </submittedName>
</protein>
<gene>
    <name evidence="1" type="ORF">L484_003826</name>
</gene>
<keyword evidence="2" id="KW-1185">Reference proteome</keyword>
<dbReference type="EMBL" id="KE343382">
    <property type="protein sequence ID" value="EXB28443.1"/>
    <property type="molecule type" value="Genomic_DNA"/>
</dbReference>